<dbReference type="InterPro" id="IPR000847">
    <property type="entry name" value="LysR_HTH_N"/>
</dbReference>
<dbReference type="KEGG" id="cok:COCCU_13360"/>
<comment type="similarity">
    <text evidence="1">Belongs to the LysR transcriptional regulatory family.</text>
</comment>
<dbReference type="GO" id="GO:0032993">
    <property type="term" value="C:protein-DNA complex"/>
    <property type="evidence" value="ECO:0007669"/>
    <property type="project" value="TreeGrafter"/>
</dbReference>
<evidence type="ECO:0000259" key="6">
    <source>
        <dbReference type="PROSITE" id="PS50931"/>
    </source>
</evidence>
<dbReference type="PROSITE" id="PS50931">
    <property type="entry name" value="HTH_LYSR"/>
    <property type="match status" value="1"/>
</dbReference>
<dbReference type="InterPro" id="IPR036388">
    <property type="entry name" value="WH-like_DNA-bd_sf"/>
</dbReference>
<keyword evidence="2" id="KW-0805">Transcription regulation</keyword>
<dbReference type="InterPro" id="IPR005119">
    <property type="entry name" value="LysR_subst-bd"/>
</dbReference>
<reference evidence="7 8" key="1">
    <citation type="submission" date="2019-11" db="EMBL/GenBank/DDBJ databases">
        <title>Complete genome sequence of Corynebacterium kalinowskii 1959, a novel Corynebacterium species isolated from soil of a small paddock in Vilsendorf, Germany.</title>
        <authorList>
            <person name="Schaffert L."/>
            <person name="Ruwe M."/>
            <person name="Milse J."/>
            <person name="Hanuschka K."/>
            <person name="Ortseifen V."/>
            <person name="Droste J."/>
            <person name="Brandt D."/>
            <person name="Schlueter L."/>
            <person name="Kutter Y."/>
            <person name="Vinke S."/>
            <person name="Viehoefer P."/>
            <person name="Jacob L."/>
            <person name="Luebke N.-C."/>
            <person name="Schulte-Berndt E."/>
            <person name="Hain C."/>
            <person name="Linder M."/>
            <person name="Schmidt P."/>
            <person name="Wollenschlaeger L."/>
            <person name="Luttermann T."/>
            <person name="Thieme E."/>
            <person name="Hassa J."/>
            <person name="Haak M."/>
            <person name="Wittchen M."/>
            <person name="Mentz A."/>
            <person name="Persicke M."/>
            <person name="Busche T."/>
            <person name="Ruckert C."/>
        </authorList>
    </citation>
    <scope>NUCLEOTIDE SEQUENCE [LARGE SCALE GENOMIC DNA]</scope>
    <source>
        <strain evidence="7 8">2039</strain>
    </source>
</reference>
<dbReference type="EMBL" id="CP046455">
    <property type="protein sequence ID" value="QGU08571.1"/>
    <property type="molecule type" value="Genomic_DNA"/>
</dbReference>
<feature type="domain" description="HTH lysR-type" evidence="6">
    <location>
        <begin position="1"/>
        <end position="60"/>
    </location>
</feature>
<evidence type="ECO:0000256" key="4">
    <source>
        <dbReference type="ARBA" id="ARBA00023159"/>
    </source>
</evidence>
<evidence type="ECO:0000256" key="3">
    <source>
        <dbReference type="ARBA" id="ARBA00023125"/>
    </source>
</evidence>
<gene>
    <name evidence="7" type="primary">gltC</name>
    <name evidence="7" type="ORF">COCCU_13360</name>
</gene>
<dbReference type="PANTHER" id="PTHR30346:SF28">
    <property type="entry name" value="HTH-TYPE TRANSCRIPTIONAL REGULATOR CYNR"/>
    <property type="match status" value="1"/>
</dbReference>
<dbReference type="InterPro" id="IPR036390">
    <property type="entry name" value="WH_DNA-bd_sf"/>
</dbReference>
<keyword evidence="4" id="KW-0010">Activator</keyword>
<evidence type="ECO:0000256" key="1">
    <source>
        <dbReference type="ARBA" id="ARBA00009437"/>
    </source>
</evidence>
<dbReference type="Gene3D" id="1.10.10.10">
    <property type="entry name" value="Winged helix-like DNA-binding domain superfamily/Winged helix DNA-binding domain"/>
    <property type="match status" value="1"/>
</dbReference>
<evidence type="ECO:0000256" key="2">
    <source>
        <dbReference type="ARBA" id="ARBA00023015"/>
    </source>
</evidence>
<dbReference type="SUPFAM" id="SSF46785">
    <property type="entry name" value="Winged helix' DNA-binding domain"/>
    <property type="match status" value="1"/>
</dbReference>
<dbReference type="GO" id="GO:0003700">
    <property type="term" value="F:DNA-binding transcription factor activity"/>
    <property type="evidence" value="ECO:0007669"/>
    <property type="project" value="InterPro"/>
</dbReference>
<name>A0A6B8W7E4_9CORY</name>
<dbReference type="Gene3D" id="3.40.190.10">
    <property type="entry name" value="Periplasmic binding protein-like II"/>
    <property type="match status" value="2"/>
</dbReference>
<dbReference type="AlphaFoldDB" id="A0A6B8W7E4"/>
<dbReference type="Pfam" id="PF00126">
    <property type="entry name" value="HTH_1"/>
    <property type="match status" value="1"/>
</dbReference>
<dbReference type="PRINTS" id="PR00039">
    <property type="entry name" value="HTHLYSR"/>
</dbReference>
<keyword evidence="3" id="KW-0238">DNA-binding</keyword>
<dbReference type="Pfam" id="PF03466">
    <property type="entry name" value="LysR_substrate"/>
    <property type="match status" value="1"/>
</dbReference>
<organism evidence="7 8">
    <name type="scientific">Corynebacterium occultum</name>
    <dbReference type="NCBI Taxonomy" id="2675219"/>
    <lineage>
        <taxon>Bacteria</taxon>
        <taxon>Bacillati</taxon>
        <taxon>Actinomycetota</taxon>
        <taxon>Actinomycetes</taxon>
        <taxon>Mycobacteriales</taxon>
        <taxon>Corynebacteriaceae</taxon>
        <taxon>Corynebacterium</taxon>
    </lineage>
</organism>
<evidence type="ECO:0000313" key="7">
    <source>
        <dbReference type="EMBL" id="QGU08571.1"/>
    </source>
</evidence>
<dbReference type="PANTHER" id="PTHR30346">
    <property type="entry name" value="TRANSCRIPTIONAL DUAL REGULATOR HCAR-RELATED"/>
    <property type="match status" value="1"/>
</dbReference>
<proteinExistence type="inferred from homology"/>
<dbReference type="CDD" id="cd08434">
    <property type="entry name" value="PBP2_GltC_like"/>
    <property type="match status" value="1"/>
</dbReference>
<evidence type="ECO:0000256" key="5">
    <source>
        <dbReference type="ARBA" id="ARBA00023163"/>
    </source>
</evidence>
<sequence>MNLGFAELAGFVAVAASGHLSDTAADLDISQPSLSRRIARVEAQVGATLFDRHGRRLRLNSRGRAFLPQAEAALAALDNGVSQVRRLMDPEHGTVRLDFMHSLGTWLVPELLRSYRSAHPGVHFSLHQDAAQGLVERVLDDTADIALVGPRPTGAGEPDSPLGWVRLSRQRLAIALPEDHRLAGVGSVPIRLAEVAGEDFISMRPGYGTRLLLDELFRKAELQPSFVFESMELSTVAGLVSAGLGVALLPMDDPYLAPTGVVLRPLDPPAQRELGMVWRRAEEPAPPVDQFRAFVAARVVEPR</sequence>
<accession>A0A6B8W7E4</accession>
<keyword evidence="8" id="KW-1185">Reference proteome</keyword>
<keyword evidence="5" id="KW-0804">Transcription</keyword>
<dbReference type="SUPFAM" id="SSF53850">
    <property type="entry name" value="Periplasmic binding protein-like II"/>
    <property type="match status" value="1"/>
</dbReference>
<protein>
    <submittedName>
        <fullName evidence="7">HTH-type transcriptional regulator GltC</fullName>
    </submittedName>
</protein>
<dbReference type="Proteomes" id="UP000424462">
    <property type="component" value="Chromosome"/>
</dbReference>
<evidence type="ECO:0000313" key="8">
    <source>
        <dbReference type="Proteomes" id="UP000424462"/>
    </source>
</evidence>
<dbReference type="GO" id="GO:0003677">
    <property type="term" value="F:DNA binding"/>
    <property type="evidence" value="ECO:0007669"/>
    <property type="project" value="UniProtKB-KW"/>
</dbReference>